<protein>
    <recommendedName>
        <fullName evidence="1">SpoVT-AbrB domain-containing protein</fullName>
    </recommendedName>
</protein>
<evidence type="ECO:0000313" key="3">
    <source>
        <dbReference type="Proteomes" id="UP000177050"/>
    </source>
</evidence>
<dbReference type="InterPro" id="IPR007159">
    <property type="entry name" value="SpoVT-AbrB_dom"/>
</dbReference>
<dbReference type="EMBL" id="MGBR01000001">
    <property type="protein sequence ID" value="OGK74244.1"/>
    <property type="molecule type" value="Genomic_DNA"/>
</dbReference>
<name>A0A1F7L2I5_9BACT</name>
<dbReference type="Proteomes" id="UP000177050">
    <property type="component" value="Unassembled WGS sequence"/>
</dbReference>
<proteinExistence type="predicted"/>
<evidence type="ECO:0000259" key="1">
    <source>
        <dbReference type="SMART" id="SM00966"/>
    </source>
</evidence>
<evidence type="ECO:0000313" key="2">
    <source>
        <dbReference type="EMBL" id="OGK74244.1"/>
    </source>
</evidence>
<dbReference type="InterPro" id="IPR037914">
    <property type="entry name" value="SpoVT-AbrB_sf"/>
</dbReference>
<dbReference type="GO" id="GO:0003677">
    <property type="term" value="F:DNA binding"/>
    <property type="evidence" value="ECO:0007669"/>
    <property type="project" value="InterPro"/>
</dbReference>
<dbReference type="Pfam" id="PF04014">
    <property type="entry name" value="MazE_antitoxin"/>
    <property type="match status" value="1"/>
</dbReference>
<dbReference type="Gene3D" id="2.10.260.10">
    <property type="match status" value="1"/>
</dbReference>
<dbReference type="NCBIfam" id="TIGR01439">
    <property type="entry name" value="lp_hng_hel_AbrB"/>
    <property type="match status" value="1"/>
</dbReference>
<comment type="caution">
    <text evidence="2">The sequence shown here is derived from an EMBL/GenBank/DDBJ whole genome shotgun (WGS) entry which is preliminary data.</text>
</comment>
<gene>
    <name evidence="2" type="ORF">A3K52_05775</name>
</gene>
<dbReference type="SUPFAM" id="SSF89447">
    <property type="entry name" value="AbrB/MazE/MraZ-like"/>
    <property type="match status" value="1"/>
</dbReference>
<accession>A0A1F7L2I5</accession>
<reference evidence="2 3" key="1">
    <citation type="journal article" date="2016" name="Nat. Commun.">
        <title>Thousands of microbial genomes shed light on interconnected biogeochemical processes in an aquifer system.</title>
        <authorList>
            <person name="Anantharaman K."/>
            <person name="Brown C.T."/>
            <person name="Hug L.A."/>
            <person name="Sharon I."/>
            <person name="Castelle C.J."/>
            <person name="Probst A.J."/>
            <person name="Thomas B.C."/>
            <person name="Singh A."/>
            <person name="Wilkins M.J."/>
            <person name="Karaoz U."/>
            <person name="Brodie E.L."/>
            <person name="Williams K.H."/>
            <person name="Hubbard S.S."/>
            <person name="Banfield J.F."/>
        </authorList>
    </citation>
    <scope>NUCLEOTIDE SEQUENCE [LARGE SCALE GENOMIC DNA]</scope>
</reference>
<feature type="domain" description="SpoVT-AbrB" evidence="1">
    <location>
        <begin position="18"/>
        <end position="65"/>
    </location>
</feature>
<sequence>MTSKSDSSNKGNQFSSWVTVSHKGQVAIPVDIRKRLNINVGDRLLVVVRKDKDGINLIKSEALSKVFDTFTK</sequence>
<organism evidence="2 3">
    <name type="scientific">Candidatus Roizmanbacteria bacterium RIFOXYD1_FULL_38_12</name>
    <dbReference type="NCBI Taxonomy" id="1802093"/>
    <lineage>
        <taxon>Bacteria</taxon>
        <taxon>Candidatus Roizmaniibacteriota</taxon>
    </lineage>
</organism>
<dbReference type="AlphaFoldDB" id="A0A1F7L2I5"/>
<dbReference type="SMART" id="SM00966">
    <property type="entry name" value="SpoVT_AbrB"/>
    <property type="match status" value="1"/>
</dbReference>